<sequence length="408" mass="46474">MVYVRPFKAIRPAEEKAEQVAALPYDVVNSKEAKELAADNPYSFFHIDKAEIDLPEDISPYDPQVYQKAADHLADFLQQGWLKKETTECYYLYELTMNGRSQTGLTACTSIDDYTAGKIKKHEFTRPEKEIDRINHIKACDANTSPIFLSYRSNDLIQRLMDDWKATHKAVYQFTSFHDVTHKVWVMDDPAVIQQLQQAFDQVDALYIADGHHRTESAVKVGLEKRKNGQESPESSRFLSIIFPDEELAIWEYNRVLKIAPPANFWEGLAKHYQVEKSGVKTPAAAGQVQLYDGNAWYTLTIKPESVSDDPVERLDVALLQRYVFDQLFGIKDIRTDKRIDFVGGIRGTAELEKLVDSGEWTLAFSMYPTAMSDLLSVADAGKIMPPKSTWFEPKLLSGLFLHDLETT</sequence>
<accession>A0A4P5PIW5</accession>
<dbReference type="OrthoDB" id="9781616at2"/>
<evidence type="ECO:0008006" key="3">
    <source>
        <dbReference type="Google" id="ProtNLM"/>
    </source>
</evidence>
<evidence type="ECO:0000313" key="1">
    <source>
        <dbReference type="EMBL" id="GCF95532.1"/>
    </source>
</evidence>
<keyword evidence="2" id="KW-1185">Reference proteome</keyword>
<dbReference type="InterPro" id="IPR008323">
    <property type="entry name" value="UCP033563"/>
</dbReference>
<dbReference type="Pfam" id="PF06245">
    <property type="entry name" value="DUF1015"/>
    <property type="match status" value="1"/>
</dbReference>
<comment type="caution">
    <text evidence="1">The sequence shown here is derived from an EMBL/GenBank/DDBJ whole genome shotgun (WGS) entry which is preliminary data.</text>
</comment>
<dbReference type="Proteomes" id="UP000290567">
    <property type="component" value="Unassembled WGS sequence"/>
</dbReference>
<protein>
    <recommendedName>
        <fullName evidence="3">DUF1015 domain-containing protein</fullName>
    </recommendedName>
</protein>
<dbReference type="RefSeq" id="WP_146623915.1">
    <property type="nucleotide sequence ID" value="NZ_BJCC01000034.1"/>
</dbReference>
<reference evidence="2" key="1">
    <citation type="submission" date="2019-02" db="EMBL/GenBank/DDBJ databases">
        <title>Draft genome sequence of Enterococcus sp. Gos25-1.</title>
        <authorList>
            <person name="Tanaka N."/>
            <person name="Shiwa Y."/>
            <person name="Fujita N."/>
        </authorList>
    </citation>
    <scope>NUCLEOTIDE SEQUENCE [LARGE SCALE GENOMIC DNA]</scope>
    <source>
        <strain evidence="2">Gos25-1</strain>
    </source>
</reference>
<dbReference type="PANTHER" id="PTHR36454:SF1">
    <property type="entry name" value="DUF1015 DOMAIN-CONTAINING PROTEIN"/>
    <property type="match status" value="1"/>
</dbReference>
<name>A0A4P5PIW5_9ENTE</name>
<gene>
    <name evidence="1" type="ORF">NRIC_34230</name>
</gene>
<organism evidence="1 2">
    <name type="scientific">Enterococcus florum</name>
    <dbReference type="NCBI Taxonomy" id="2480627"/>
    <lineage>
        <taxon>Bacteria</taxon>
        <taxon>Bacillati</taxon>
        <taxon>Bacillota</taxon>
        <taxon>Bacilli</taxon>
        <taxon>Lactobacillales</taxon>
        <taxon>Enterococcaceae</taxon>
        <taxon>Enterococcus</taxon>
    </lineage>
</organism>
<dbReference type="PIRSF" id="PIRSF033563">
    <property type="entry name" value="UCP033563"/>
    <property type="match status" value="1"/>
</dbReference>
<evidence type="ECO:0000313" key="2">
    <source>
        <dbReference type="Proteomes" id="UP000290567"/>
    </source>
</evidence>
<dbReference type="EMBL" id="BJCC01000034">
    <property type="protein sequence ID" value="GCF95532.1"/>
    <property type="molecule type" value="Genomic_DNA"/>
</dbReference>
<dbReference type="PANTHER" id="PTHR36454">
    <property type="entry name" value="LMO2823 PROTEIN"/>
    <property type="match status" value="1"/>
</dbReference>
<proteinExistence type="predicted"/>
<dbReference type="AlphaFoldDB" id="A0A4P5PIW5"/>